<dbReference type="Proteomes" id="UP000652761">
    <property type="component" value="Unassembled WGS sequence"/>
</dbReference>
<evidence type="ECO:0000256" key="1">
    <source>
        <dbReference type="SAM" id="MobiDB-lite"/>
    </source>
</evidence>
<proteinExistence type="predicted"/>
<dbReference type="AlphaFoldDB" id="A0A843VXW8"/>
<evidence type="ECO:0000313" key="2">
    <source>
        <dbReference type="EMBL" id="MQM03783.1"/>
    </source>
</evidence>
<gene>
    <name evidence="2" type="ORF">Taro_036573</name>
</gene>
<feature type="region of interest" description="Disordered" evidence="1">
    <location>
        <begin position="100"/>
        <end position="146"/>
    </location>
</feature>
<protein>
    <submittedName>
        <fullName evidence="2">Uncharacterized protein</fullName>
    </submittedName>
</protein>
<organism evidence="2 3">
    <name type="scientific">Colocasia esculenta</name>
    <name type="common">Wild taro</name>
    <name type="synonym">Arum esculentum</name>
    <dbReference type="NCBI Taxonomy" id="4460"/>
    <lineage>
        <taxon>Eukaryota</taxon>
        <taxon>Viridiplantae</taxon>
        <taxon>Streptophyta</taxon>
        <taxon>Embryophyta</taxon>
        <taxon>Tracheophyta</taxon>
        <taxon>Spermatophyta</taxon>
        <taxon>Magnoliopsida</taxon>
        <taxon>Liliopsida</taxon>
        <taxon>Araceae</taxon>
        <taxon>Aroideae</taxon>
        <taxon>Colocasieae</taxon>
        <taxon>Colocasia</taxon>
    </lineage>
</organism>
<feature type="compositionally biased region" description="Low complexity" evidence="1">
    <location>
        <begin position="134"/>
        <end position="146"/>
    </location>
</feature>
<comment type="caution">
    <text evidence="2">The sequence shown here is derived from an EMBL/GenBank/DDBJ whole genome shotgun (WGS) entry which is preliminary data.</text>
</comment>
<evidence type="ECO:0000313" key="3">
    <source>
        <dbReference type="Proteomes" id="UP000652761"/>
    </source>
</evidence>
<sequence length="146" mass="15908">MASASRSASPDFSCKFSSWGFVVGFSFSLFLRAEFEFPTLLIGRKDTIIVVSYICLKGCQTIMAIQGAWKQSSVFYDCQFLEDCFFCNFLRWSDATEAGVSPLPPAFPRAAEKSTTMATRGRRGVGPTRGDESAGGSQAPAQQAQD</sequence>
<keyword evidence="3" id="KW-1185">Reference proteome</keyword>
<accession>A0A843VXW8</accession>
<dbReference type="EMBL" id="NMUH01003097">
    <property type="protein sequence ID" value="MQM03783.1"/>
    <property type="molecule type" value="Genomic_DNA"/>
</dbReference>
<reference evidence="2" key="1">
    <citation type="submission" date="2017-07" db="EMBL/GenBank/DDBJ databases">
        <title>Taro Niue Genome Assembly and Annotation.</title>
        <authorList>
            <person name="Atibalentja N."/>
            <person name="Keating K."/>
            <person name="Fields C.J."/>
        </authorList>
    </citation>
    <scope>NUCLEOTIDE SEQUENCE</scope>
    <source>
        <strain evidence="2">Niue_2</strain>
        <tissue evidence="2">Leaf</tissue>
    </source>
</reference>
<name>A0A843VXW8_COLES</name>